<comment type="cofactor">
    <cofactor evidence="1">
        <name>[4Fe-4S] cluster</name>
        <dbReference type="ChEBI" id="CHEBI:49883"/>
    </cofactor>
</comment>
<dbReference type="InterPro" id="IPR044137">
    <property type="entry name" value="AcnA_IRP_Swivel"/>
</dbReference>
<name>V4CSK4_LOTGI</name>
<evidence type="ECO:0000256" key="1">
    <source>
        <dbReference type="ARBA" id="ARBA00001966"/>
    </source>
</evidence>
<dbReference type="PANTHER" id="PTHR11670">
    <property type="entry name" value="ACONITASE/IRON-RESPONSIVE ELEMENT FAMILY MEMBER"/>
    <property type="match status" value="1"/>
</dbReference>
<dbReference type="Gene3D" id="6.10.190.10">
    <property type="match status" value="1"/>
</dbReference>
<sequence length="893" mass="98057">MASDGTHPFASLLKSQSFEGKDYKFFDLAGLKDERYDKLPFSIRVLLESAVRNCDEFVIRKSDVENILNWSKTQHEQVEIPFKPARVILQDFTGVPAVVDFAAMRDAVKKMGGDPEKINPICPADLVIDHSVQVDVSKTSDALEKNQELEFQRNKERFLFLKWGAKALKNMLIVPPGSGIVHQVNLEYLARVVFDSNGTLYPDSLVGTDSHTTMINGLGVVGWGVGGIEAEAVMLGQSISMVLPEVIGYKLCGTPGSYITSTDIVLTVTKHLRQIGVVGKFVEFFGPGVNSLSIADRATISNMCPEYGATIGFFPVDDASISYLKQTGRDDEKLILIEKYLQLNKMFRDYSNPEEDPVFSQIVELDLGSVVSCCSGPKRPHDKVPVSDMKTDFQNCLDNKVSFKGFAIPKDKQSTNVPIVYDNKEYILNHGSVVIAAITSCTNTSNPSVMLGAGLLARNAVEAGLTISPYIKTSLSPGSGVVTYYLRESGVIPYLEKLGFDVVGYGCMTCIGNSGPLPEPVAEGIEKGDLVCVGVLSGNRNFEGRIHPLTRANYLASPPLVIAYAIAGTVNIDFETEPLGTRADGTPVFLRDIWPKREDIVTVEKQFVVPSMFKDVYSKITSGNKRWNALEAPESMLYPWDEKSTYIKSPPFFEKMTKEIQPPSSIENAYVLLNLGDSVTTDHISPAGSIARNSPAARYLAGRGLAPREFNSYGSRRGNDAVMARGTFANIRLLNKFIGKPGARTVYVPTGQEMDVFDAAERYQKENKQVIILAGKEYGSGSSRDWAAKGPWMQGVKAVIAESYERIHRSNLVGMGIVPFQYLDGQNAESLGLTGKETFSVSVPEDVKAGQILTVNVKDGKSFDVKTRFDTEVELAYFKHGGILNYMIRGMLD</sequence>
<keyword evidence="12" id="KW-0963">Cytoplasm</keyword>
<dbReference type="GO" id="GO:0072350">
    <property type="term" value="P:tricarboxylic acid metabolic process"/>
    <property type="evidence" value="ECO:0007669"/>
    <property type="project" value="UniProtKB-ARBA"/>
</dbReference>
<dbReference type="HOGENOM" id="CLU_013476_2_1_1"/>
<dbReference type="OrthoDB" id="2279155at2759"/>
<dbReference type="Pfam" id="PF00694">
    <property type="entry name" value="Aconitase_C"/>
    <property type="match status" value="1"/>
</dbReference>
<evidence type="ECO:0000313" key="15">
    <source>
        <dbReference type="EMBL" id="ESP05520.1"/>
    </source>
</evidence>
<dbReference type="SUPFAM" id="SSF53732">
    <property type="entry name" value="Aconitase iron-sulfur domain"/>
    <property type="match status" value="1"/>
</dbReference>
<dbReference type="Proteomes" id="UP000030746">
    <property type="component" value="Unassembled WGS sequence"/>
</dbReference>
<keyword evidence="8 12" id="KW-0411">Iron-sulfur</keyword>
<dbReference type="Pfam" id="PF00330">
    <property type="entry name" value="Aconitase"/>
    <property type="match status" value="1"/>
</dbReference>
<comment type="similarity">
    <text evidence="2 12">Belongs to the aconitase/IPM isomerase family.</text>
</comment>
<dbReference type="FunFam" id="3.30.499.10:FF:000005">
    <property type="entry name" value="cytoplasmic aconitate hydratase"/>
    <property type="match status" value="1"/>
</dbReference>
<evidence type="ECO:0000259" key="14">
    <source>
        <dbReference type="Pfam" id="PF00694"/>
    </source>
</evidence>
<evidence type="ECO:0000256" key="2">
    <source>
        <dbReference type="ARBA" id="ARBA00007185"/>
    </source>
</evidence>
<organism evidence="15 16">
    <name type="scientific">Lottia gigantea</name>
    <name type="common">Giant owl limpet</name>
    <dbReference type="NCBI Taxonomy" id="225164"/>
    <lineage>
        <taxon>Eukaryota</taxon>
        <taxon>Metazoa</taxon>
        <taxon>Spiralia</taxon>
        <taxon>Lophotrochozoa</taxon>
        <taxon>Mollusca</taxon>
        <taxon>Gastropoda</taxon>
        <taxon>Patellogastropoda</taxon>
        <taxon>Lottioidea</taxon>
        <taxon>Lottiidae</taxon>
        <taxon>Lottia</taxon>
    </lineage>
</organism>
<dbReference type="NCBIfam" id="NF009520">
    <property type="entry name" value="PRK12881.1"/>
    <property type="match status" value="1"/>
</dbReference>
<evidence type="ECO:0000256" key="4">
    <source>
        <dbReference type="ARBA" id="ARBA00020255"/>
    </source>
</evidence>
<comment type="subcellular location">
    <subcellularLocation>
        <location evidence="12">Cytoplasm</location>
    </subcellularLocation>
</comment>
<keyword evidence="16" id="KW-1185">Reference proteome</keyword>
<keyword evidence="6" id="KW-0479">Metal-binding</keyword>
<keyword evidence="5 12" id="KW-0004">4Fe-4S</keyword>
<evidence type="ECO:0000256" key="5">
    <source>
        <dbReference type="ARBA" id="ARBA00022485"/>
    </source>
</evidence>
<dbReference type="CTD" id="20244438"/>
<dbReference type="InterPro" id="IPR001030">
    <property type="entry name" value="Acoase/IPM_deHydtase_lsu_aba"/>
</dbReference>
<dbReference type="STRING" id="225164.V4CSK4"/>
<dbReference type="KEGG" id="lgi:LOTGIDRAFT_181349"/>
<dbReference type="InterPro" id="IPR036008">
    <property type="entry name" value="Aconitase_4Fe-4S_dom"/>
</dbReference>
<dbReference type="NCBIfam" id="NF006757">
    <property type="entry name" value="PRK09277.1"/>
    <property type="match status" value="1"/>
</dbReference>
<dbReference type="AlphaFoldDB" id="V4CSK4"/>
<evidence type="ECO:0000256" key="3">
    <source>
        <dbReference type="ARBA" id="ARBA00012926"/>
    </source>
</evidence>
<dbReference type="InterPro" id="IPR000573">
    <property type="entry name" value="AconitaseA/IPMdHydase_ssu_swvl"/>
</dbReference>
<evidence type="ECO:0000256" key="10">
    <source>
        <dbReference type="ARBA" id="ARBA00023501"/>
    </source>
</evidence>
<evidence type="ECO:0000313" key="16">
    <source>
        <dbReference type="Proteomes" id="UP000030746"/>
    </source>
</evidence>
<dbReference type="GO" id="GO:0005737">
    <property type="term" value="C:cytoplasm"/>
    <property type="evidence" value="ECO:0007669"/>
    <property type="project" value="UniProtKB-SubCell"/>
</dbReference>
<feature type="domain" description="Aconitase/3-isopropylmalate dehydratase large subunit alpha/beta/alpha" evidence="13">
    <location>
        <begin position="70"/>
        <end position="568"/>
    </location>
</feature>
<dbReference type="PROSITE" id="PS00450">
    <property type="entry name" value="ACONITASE_1"/>
    <property type="match status" value="1"/>
</dbReference>
<feature type="domain" description="Aconitase A/isopropylmalate dehydratase small subunit swivel" evidence="14">
    <location>
        <begin position="697"/>
        <end position="822"/>
    </location>
</feature>
<dbReference type="PROSITE" id="PS01244">
    <property type="entry name" value="ACONITASE_2"/>
    <property type="match status" value="1"/>
</dbReference>
<accession>V4CSK4</accession>
<dbReference type="OMA" id="NGGIMQY"/>
<gene>
    <name evidence="15" type="ORF">LOTGIDRAFT_181349</name>
</gene>
<evidence type="ECO:0000259" key="13">
    <source>
        <dbReference type="Pfam" id="PF00330"/>
    </source>
</evidence>
<keyword evidence="7 12" id="KW-0408">Iron</keyword>
<dbReference type="Gene3D" id="3.20.19.10">
    <property type="entry name" value="Aconitase, domain 4"/>
    <property type="match status" value="1"/>
</dbReference>
<dbReference type="PRINTS" id="PR00415">
    <property type="entry name" value="ACONITASE"/>
</dbReference>
<dbReference type="GeneID" id="20244438"/>
<dbReference type="Gene3D" id="3.30.499.10">
    <property type="entry name" value="Aconitase, domain 3"/>
    <property type="match status" value="2"/>
</dbReference>
<dbReference type="RefSeq" id="XP_009044065.1">
    <property type="nucleotide sequence ID" value="XM_009045817.1"/>
</dbReference>
<dbReference type="GO" id="GO:0003994">
    <property type="term" value="F:aconitate hydratase activity"/>
    <property type="evidence" value="ECO:0007669"/>
    <property type="project" value="UniProtKB-EC"/>
</dbReference>
<evidence type="ECO:0000256" key="11">
    <source>
        <dbReference type="ARBA" id="ARBA00029682"/>
    </source>
</evidence>
<dbReference type="InterPro" id="IPR015931">
    <property type="entry name" value="Acnase/IPM_dHydase_lsu_aba_1/3"/>
</dbReference>
<protein>
    <recommendedName>
        <fullName evidence="4">Cytoplasmic aconitate hydratase</fullName>
        <ecNumber evidence="3">4.2.1.3</ecNumber>
    </recommendedName>
    <alternativeName>
        <fullName evidence="11">Citrate hydro-lyase</fullName>
    </alternativeName>
</protein>
<dbReference type="InterPro" id="IPR006249">
    <property type="entry name" value="Aconitase/IRP2"/>
</dbReference>
<evidence type="ECO:0000256" key="8">
    <source>
        <dbReference type="ARBA" id="ARBA00023014"/>
    </source>
</evidence>
<evidence type="ECO:0000256" key="6">
    <source>
        <dbReference type="ARBA" id="ARBA00022723"/>
    </source>
</evidence>
<dbReference type="InterPro" id="IPR015928">
    <property type="entry name" value="Aconitase/3IPM_dehydase_swvl"/>
</dbReference>
<evidence type="ECO:0000256" key="12">
    <source>
        <dbReference type="RuleBase" id="RU361275"/>
    </source>
</evidence>
<dbReference type="CDD" id="cd01580">
    <property type="entry name" value="AcnA_IRP_Swivel"/>
    <property type="match status" value="1"/>
</dbReference>
<dbReference type="FunFam" id="3.20.19.10:FF:000001">
    <property type="entry name" value="Aconitate hydratase"/>
    <property type="match status" value="1"/>
</dbReference>
<dbReference type="SUPFAM" id="SSF52016">
    <property type="entry name" value="LeuD/IlvD-like"/>
    <property type="match status" value="1"/>
</dbReference>
<reference evidence="15 16" key="1">
    <citation type="journal article" date="2013" name="Nature">
        <title>Insights into bilaterian evolution from three spiralian genomes.</title>
        <authorList>
            <person name="Simakov O."/>
            <person name="Marletaz F."/>
            <person name="Cho S.J."/>
            <person name="Edsinger-Gonzales E."/>
            <person name="Havlak P."/>
            <person name="Hellsten U."/>
            <person name="Kuo D.H."/>
            <person name="Larsson T."/>
            <person name="Lv J."/>
            <person name="Arendt D."/>
            <person name="Savage R."/>
            <person name="Osoegawa K."/>
            <person name="de Jong P."/>
            <person name="Grimwood J."/>
            <person name="Chapman J.A."/>
            <person name="Shapiro H."/>
            <person name="Aerts A."/>
            <person name="Otillar R.P."/>
            <person name="Terry A.Y."/>
            <person name="Boore J.L."/>
            <person name="Grigoriev I.V."/>
            <person name="Lindberg D.R."/>
            <person name="Seaver E.C."/>
            <person name="Weisblat D.A."/>
            <person name="Putnam N.H."/>
            <person name="Rokhsar D.S."/>
        </authorList>
    </citation>
    <scope>NUCLEOTIDE SEQUENCE [LARGE SCALE GENOMIC DNA]</scope>
</reference>
<dbReference type="EMBL" id="KB199650">
    <property type="protein sequence ID" value="ESP05520.1"/>
    <property type="molecule type" value="Genomic_DNA"/>
</dbReference>
<dbReference type="CDD" id="cd01586">
    <property type="entry name" value="AcnA_IRP"/>
    <property type="match status" value="1"/>
</dbReference>
<keyword evidence="9" id="KW-0456">Lyase</keyword>
<proteinExistence type="inferred from homology"/>
<dbReference type="EC" id="4.2.1.3" evidence="3"/>
<comment type="catalytic activity">
    <reaction evidence="10">
        <text>citrate = D-threo-isocitrate</text>
        <dbReference type="Rhea" id="RHEA:10336"/>
        <dbReference type="ChEBI" id="CHEBI:15562"/>
        <dbReference type="ChEBI" id="CHEBI:16947"/>
        <dbReference type="EC" id="4.2.1.3"/>
    </reaction>
</comment>
<dbReference type="GO" id="GO:0051539">
    <property type="term" value="F:4 iron, 4 sulfur cluster binding"/>
    <property type="evidence" value="ECO:0007669"/>
    <property type="project" value="UniProtKB-KW"/>
</dbReference>
<evidence type="ECO:0000256" key="7">
    <source>
        <dbReference type="ARBA" id="ARBA00023004"/>
    </source>
</evidence>
<dbReference type="GO" id="GO:0046872">
    <property type="term" value="F:metal ion binding"/>
    <property type="evidence" value="ECO:0007669"/>
    <property type="project" value="UniProtKB-KW"/>
</dbReference>
<dbReference type="NCBIfam" id="TIGR01341">
    <property type="entry name" value="aconitase_1"/>
    <property type="match status" value="1"/>
</dbReference>
<evidence type="ECO:0000256" key="9">
    <source>
        <dbReference type="ARBA" id="ARBA00023239"/>
    </source>
</evidence>
<dbReference type="FunFam" id="3.30.499.10:FF:000002">
    <property type="entry name" value="Aconitate hydratase"/>
    <property type="match status" value="1"/>
</dbReference>
<dbReference type="InterPro" id="IPR018136">
    <property type="entry name" value="Aconitase_4Fe-4S_BS"/>
</dbReference>